<keyword evidence="2" id="KW-0472">Membrane</keyword>
<evidence type="ECO:0000256" key="2">
    <source>
        <dbReference type="SAM" id="Phobius"/>
    </source>
</evidence>
<accession>A0A417Y0L0</accession>
<dbReference type="InterPro" id="IPR032710">
    <property type="entry name" value="NTF2-like_dom_sf"/>
</dbReference>
<name>A0A417Y0L0_9ACTN</name>
<feature type="region of interest" description="Disordered" evidence="1">
    <location>
        <begin position="36"/>
        <end position="55"/>
    </location>
</feature>
<organism evidence="3 4">
    <name type="scientific">Nocardioides immobilis</name>
    <dbReference type="NCBI Taxonomy" id="2049295"/>
    <lineage>
        <taxon>Bacteria</taxon>
        <taxon>Bacillati</taxon>
        <taxon>Actinomycetota</taxon>
        <taxon>Actinomycetes</taxon>
        <taxon>Propionibacteriales</taxon>
        <taxon>Nocardioidaceae</taxon>
        <taxon>Nocardioides</taxon>
    </lineage>
</organism>
<keyword evidence="2" id="KW-1133">Transmembrane helix</keyword>
<comment type="caution">
    <text evidence="3">The sequence shown here is derived from an EMBL/GenBank/DDBJ whole genome shotgun (WGS) entry which is preliminary data.</text>
</comment>
<dbReference type="AlphaFoldDB" id="A0A417Y0L0"/>
<feature type="transmembrane region" description="Helical" evidence="2">
    <location>
        <begin position="12"/>
        <end position="34"/>
    </location>
</feature>
<evidence type="ECO:0000313" key="4">
    <source>
        <dbReference type="Proteomes" id="UP000283644"/>
    </source>
</evidence>
<dbReference type="EMBL" id="QXGH01000019">
    <property type="protein sequence ID" value="RHW26163.1"/>
    <property type="molecule type" value="Genomic_DNA"/>
</dbReference>
<evidence type="ECO:0000313" key="3">
    <source>
        <dbReference type="EMBL" id="RHW26163.1"/>
    </source>
</evidence>
<gene>
    <name evidence="3" type="ORF">D0Z08_16115</name>
</gene>
<sequence length="203" mass="21480">MTADLVSPPPIRVTLAVAAVIVVAVVGLVTTGLLRSTPGEDRSSPAPVTAPGPRLAPSVTVTEAVASLAVLRDWDRARSTAWARGDVAALRRIYAPGSSVGVRDVAMLRRWVDRGLRVRRMVMQVLTVELRVRTGRRIVLDVTDRLADAAAVTIGGGGPQALPRDGLTTRRLSFRRTGGRWVLAAAYERPLASTAVTSGSANS</sequence>
<reference evidence="3 4" key="1">
    <citation type="submission" date="2018-09" db="EMBL/GenBank/DDBJ databases">
        <title>Genome sequencing of Nocardioides immobilis CCTCC AB 2017083 for comparison to Nocardioides silvaticus.</title>
        <authorList>
            <person name="Li C."/>
            <person name="Wang G."/>
        </authorList>
    </citation>
    <scope>NUCLEOTIDE SEQUENCE [LARGE SCALE GENOMIC DNA]</scope>
    <source>
        <strain evidence="3 4">CCTCC AB 2017083</strain>
    </source>
</reference>
<dbReference type="RefSeq" id="WP_118926269.1">
    <property type="nucleotide sequence ID" value="NZ_QXGH01000019.1"/>
</dbReference>
<dbReference type="SUPFAM" id="SSF54427">
    <property type="entry name" value="NTF2-like"/>
    <property type="match status" value="1"/>
</dbReference>
<dbReference type="OrthoDB" id="3789459at2"/>
<evidence type="ECO:0000256" key="1">
    <source>
        <dbReference type="SAM" id="MobiDB-lite"/>
    </source>
</evidence>
<keyword evidence="4" id="KW-1185">Reference proteome</keyword>
<proteinExistence type="predicted"/>
<keyword evidence="2" id="KW-0812">Transmembrane</keyword>
<protein>
    <submittedName>
        <fullName evidence="3">Uncharacterized protein</fullName>
    </submittedName>
</protein>
<dbReference type="Proteomes" id="UP000283644">
    <property type="component" value="Unassembled WGS sequence"/>
</dbReference>